<keyword evidence="2" id="KW-1185">Reference proteome</keyword>
<reference evidence="1 2" key="1">
    <citation type="submission" date="2015-01" db="EMBL/GenBank/DDBJ databases">
        <title>Complete genome of Pseudomonas batumici UCM B-321 producer of the batumin antibiotic with strong antistaphilococcal and potential anticancer activity.</title>
        <authorList>
            <person name="Klochko V.V."/>
            <person name="Zelena L.B."/>
            <person name="Elena K.A."/>
            <person name="Reva O.N."/>
        </authorList>
    </citation>
    <scope>NUCLEOTIDE SEQUENCE [LARGE SCALE GENOMIC DNA]</scope>
    <source>
        <strain evidence="1 2">UCM B-321</strain>
    </source>
</reference>
<accession>A0A0C2IAD2</accession>
<sequence length="38" mass="3944">MSMPIKLSDKVIIVSAASAGIGLAVQLVPGDHSWLQPL</sequence>
<proteinExistence type="predicted"/>
<gene>
    <name evidence="1" type="ORF">UCMB321_2307</name>
</gene>
<dbReference type="PATRIC" id="fig|226910.6.peg.2295"/>
<organism evidence="1 2">
    <name type="scientific">Pseudomonas batumici</name>
    <dbReference type="NCBI Taxonomy" id="226910"/>
    <lineage>
        <taxon>Bacteria</taxon>
        <taxon>Pseudomonadati</taxon>
        <taxon>Pseudomonadota</taxon>
        <taxon>Gammaproteobacteria</taxon>
        <taxon>Pseudomonadales</taxon>
        <taxon>Pseudomonadaceae</taxon>
        <taxon>Pseudomonas</taxon>
    </lineage>
</organism>
<dbReference type="EMBL" id="JXDG01000031">
    <property type="protein sequence ID" value="KIH83910.1"/>
    <property type="molecule type" value="Genomic_DNA"/>
</dbReference>
<protein>
    <submittedName>
        <fullName evidence="1">Uncharacterized protein</fullName>
    </submittedName>
</protein>
<dbReference type="Proteomes" id="UP000031535">
    <property type="component" value="Unassembled WGS sequence"/>
</dbReference>
<dbReference type="AlphaFoldDB" id="A0A0C2IAD2"/>
<evidence type="ECO:0000313" key="2">
    <source>
        <dbReference type="Proteomes" id="UP000031535"/>
    </source>
</evidence>
<name>A0A0C2IAD2_9PSED</name>
<evidence type="ECO:0000313" key="1">
    <source>
        <dbReference type="EMBL" id="KIH83910.1"/>
    </source>
</evidence>
<comment type="caution">
    <text evidence="1">The sequence shown here is derived from an EMBL/GenBank/DDBJ whole genome shotgun (WGS) entry which is preliminary data.</text>
</comment>